<dbReference type="InterPro" id="IPR022016">
    <property type="entry name" value="DUF3597"/>
</dbReference>
<evidence type="ECO:0000256" key="1">
    <source>
        <dbReference type="SAM" id="MobiDB-lite"/>
    </source>
</evidence>
<organism evidence="3 4">
    <name type="scientific">Tsuneonella suprasediminis</name>
    <dbReference type="NCBI Taxonomy" id="2306996"/>
    <lineage>
        <taxon>Bacteria</taxon>
        <taxon>Pseudomonadati</taxon>
        <taxon>Pseudomonadota</taxon>
        <taxon>Alphaproteobacteria</taxon>
        <taxon>Sphingomonadales</taxon>
        <taxon>Erythrobacteraceae</taxon>
        <taxon>Tsuneonella</taxon>
    </lineage>
</organism>
<dbReference type="AlphaFoldDB" id="A0A419QZ85"/>
<protein>
    <submittedName>
        <fullName evidence="3">DUF3597 domain-containing protein</fullName>
    </submittedName>
</protein>
<keyword evidence="4" id="KW-1185">Reference proteome</keyword>
<accession>A0A419QZ85</accession>
<sequence>MGIFGKIRDVIFGRKGGSQPTSAPPPTVDTTQPPGSTPPAPAPPPSANAGNPPPDRSRVVDIENTLDSMPGADHLNWRTSIVDLMKLVGIDADFESRKLLAQELGRPDYSGSAEDNVWLHRKVMQGLASNGGKIPPEFLD</sequence>
<comment type="caution">
    <text evidence="3">The sequence shown here is derived from an EMBL/GenBank/DDBJ whole genome shotgun (WGS) entry which is preliminary data.</text>
</comment>
<dbReference type="SUPFAM" id="SSF158634">
    <property type="entry name" value="RPA2825-like"/>
    <property type="match status" value="1"/>
</dbReference>
<name>A0A419QZ85_9SPHN</name>
<feature type="compositionally biased region" description="Basic and acidic residues" evidence="1">
    <location>
        <begin position="1"/>
        <end position="12"/>
    </location>
</feature>
<gene>
    <name evidence="3" type="ORF">D6858_13540</name>
</gene>
<dbReference type="Proteomes" id="UP000284322">
    <property type="component" value="Unassembled WGS sequence"/>
</dbReference>
<reference evidence="3 4" key="1">
    <citation type="submission" date="2018-09" db="EMBL/GenBank/DDBJ databases">
        <title>Altererythrobacter sp.Ery1 and Ery12, the genome sequencing of novel strains in genus Alterythrobacter.</title>
        <authorList>
            <person name="Cheng H."/>
            <person name="Wu Y.-H."/>
            <person name="Fang C."/>
            <person name="Xu X.-W."/>
        </authorList>
    </citation>
    <scope>NUCLEOTIDE SEQUENCE [LARGE SCALE GENOMIC DNA]</scope>
    <source>
        <strain evidence="3 4">Ery12</strain>
    </source>
</reference>
<dbReference type="OrthoDB" id="9812045at2"/>
<evidence type="ECO:0000313" key="4">
    <source>
        <dbReference type="Proteomes" id="UP000284322"/>
    </source>
</evidence>
<feature type="region of interest" description="Disordered" evidence="1">
    <location>
        <begin position="1"/>
        <end position="59"/>
    </location>
</feature>
<feature type="compositionally biased region" description="Pro residues" evidence="1">
    <location>
        <begin position="35"/>
        <end position="54"/>
    </location>
</feature>
<evidence type="ECO:0000313" key="3">
    <source>
        <dbReference type="EMBL" id="RJX65991.1"/>
    </source>
</evidence>
<dbReference type="EMBL" id="RAHJ01000021">
    <property type="protein sequence ID" value="RJX65991.1"/>
    <property type="molecule type" value="Genomic_DNA"/>
</dbReference>
<feature type="domain" description="DUF3597" evidence="2">
    <location>
        <begin position="3"/>
        <end position="135"/>
    </location>
</feature>
<evidence type="ECO:0000259" key="2">
    <source>
        <dbReference type="Pfam" id="PF12200"/>
    </source>
</evidence>
<proteinExistence type="predicted"/>
<dbReference type="Pfam" id="PF12200">
    <property type="entry name" value="DUF3597"/>
    <property type="match status" value="1"/>
</dbReference>